<evidence type="ECO:0000256" key="1">
    <source>
        <dbReference type="PIRSR" id="PIRSR000097-3"/>
    </source>
</evidence>
<dbReference type="SUPFAM" id="SSF51430">
    <property type="entry name" value="NAD(P)-linked oxidoreductase"/>
    <property type="match status" value="1"/>
</dbReference>
<dbReference type="GO" id="GO:0016491">
    <property type="term" value="F:oxidoreductase activity"/>
    <property type="evidence" value="ECO:0007669"/>
    <property type="project" value="InterPro"/>
</dbReference>
<keyword evidence="4" id="KW-1185">Reference proteome</keyword>
<dbReference type="InterPro" id="IPR018170">
    <property type="entry name" value="Aldo/ket_reductase_CS"/>
</dbReference>
<dbReference type="PANTHER" id="PTHR11732">
    <property type="entry name" value="ALDO/KETO REDUCTASE"/>
    <property type="match status" value="1"/>
</dbReference>
<evidence type="ECO:0000313" key="4">
    <source>
        <dbReference type="Proteomes" id="UP001151699"/>
    </source>
</evidence>
<evidence type="ECO:0000313" key="3">
    <source>
        <dbReference type="EMBL" id="KAJ6636154.1"/>
    </source>
</evidence>
<sequence length="304" mass="34590">MSSKIPYKTLNNNTKIPLLGFSSWGWGDTVQGIIGQGVKDAIDLGYRYFDTAPNGIEQEVGDALYEKITDGTVNREDLYIVGKLWDPKVFHDPALIKDAVLSTLRNLNLTYLDSYILQCPEGDLQFVDTWHEMEKLVDNFVVKSIGLSNFNEKQIDHLYTSARYLPVTNQFDCNPYLMQVELCELCKSKSLAVTVYNPFGSSTLLEDATINNLAQKYRKTAEQILLRYQIQQGHVAIPIAISKNKLKENMDIFKFDISKSDMVALGKLDRNKQYTSFSALSYVIIDAKSLSIDKLNNFFSFFHK</sequence>
<dbReference type="Proteomes" id="UP001151699">
    <property type="component" value="Chromosome C"/>
</dbReference>
<accession>A0A9Q0MSG5</accession>
<feature type="domain" description="NADP-dependent oxidoreductase" evidence="2">
    <location>
        <begin position="38"/>
        <end position="268"/>
    </location>
</feature>
<organism evidence="3 4">
    <name type="scientific">Pseudolycoriella hygida</name>
    <dbReference type="NCBI Taxonomy" id="35572"/>
    <lineage>
        <taxon>Eukaryota</taxon>
        <taxon>Metazoa</taxon>
        <taxon>Ecdysozoa</taxon>
        <taxon>Arthropoda</taxon>
        <taxon>Hexapoda</taxon>
        <taxon>Insecta</taxon>
        <taxon>Pterygota</taxon>
        <taxon>Neoptera</taxon>
        <taxon>Endopterygota</taxon>
        <taxon>Diptera</taxon>
        <taxon>Nematocera</taxon>
        <taxon>Sciaroidea</taxon>
        <taxon>Sciaridae</taxon>
        <taxon>Pseudolycoriella</taxon>
    </lineage>
</organism>
<protein>
    <submittedName>
        <fullName evidence="3">1,5-anhydro-D-fructose reductase</fullName>
    </submittedName>
</protein>
<gene>
    <name evidence="3" type="primary">AKR1E2_5</name>
    <name evidence="3" type="ORF">Bhyg_14741</name>
</gene>
<feature type="site" description="Lowers pKa of active site Tyr" evidence="1">
    <location>
        <position position="83"/>
    </location>
</feature>
<dbReference type="OrthoDB" id="416253at2759"/>
<reference evidence="3" key="1">
    <citation type="submission" date="2022-07" db="EMBL/GenBank/DDBJ databases">
        <authorList>
            <person name="Trinca V."/>
            <person name="Uliana J.V.C."/>
            <person name="Torres T.T."/>
            <person name="Ward R.J."/>
            <person name="Monesi N."/>
        </authorList>
    </citation>
    <scope>NUCLEOTIDE SEQUENCE</scope>
    <source>
        <strain evidence="3">HSMRA1968</strain>
        <tissue evidence="3">Whole embryos</tissue>
    </source>
</reference>
<proteinExistence type="predicted"/>
<dbReference type="InterPro" id="IPR020471">
    <property type="entry name" value="AKR"/>
</dbReference>
<name>A0A9Q0MSG5_9DIPT</name>
<dbReference type="Gene3D" id="3.20.20.100">
    <property type="entry name" value="NADP-dependent oxidoreductase domain"/>
    <property type="match status" value="1"/>
</dbReference>
<dbReference type="InterPro" id="IPR036812">
    <property type="entry name" value="NAD(P)_OxRdtase_dom_sf"/>
</dbReference>
<dbReference type="AlphaFoldDB" id="A0A9Q0MSG5"/>
<comment type="caution">
    <text evidence="3">The sequence shown here is derived from an EMBL/GenBank/DDBJ whole genome shotgun (WGS) entry which is preliminary data.</text>
</comment>
<evidence type="ECO:0000259" key="2">
    <source>
        <dbReference type="Pfam" id="PF00248"/>
    </source>
</evidence>
<dbReference type="PIRSF" id="PIRSF000097">
    <property type="entry name" value="AKR"/>
    <property type="match status" value="1"/>
</dbReference>
<dbReference type="PRINTS" id="PR00069">
    <property type="entry name" value="ALDKETRDTASE"/>
</dbReference>
<dbReference type="InterPro" id="IPR023210">
    <property type="entry name" value="NADP_OxRdtase_dom"/>
</dbReference>
<dbReference type="EMBL" id="WJQU01000004">
    <property type="protein sequence ID" value="KAJ6636154.1"/>
    <property type="molecule type" value="Genomic_DNA"/>
</dbReference>
<dbReference type="PROSITE" id="PS00062">
    <property type="entry name" value="ALDOKETO_REDUCTASE_2"/>
    <property type="match status" value="1"/>
</dbReference>
<dbReference type="Pfam" id="PF00248">
    <property type="entry name" value="Aldo_ket_red"/>
    <property type="match status" value="1"/>
</dbReference>